<protein>
    <submittedName>
        <fullName evidence="1">Secretion system protein</fullName>
    </submittedName>
</protein>
<dbReference type="EMBL" id="CP010945">
    <property type="protein sequence ID" value="AKV07679.1"/>
    <property type="molecule type" value="Genomic_DNA"/>
</dbReference>
<evidence type="ECO:0000313" key="2">
    <source>
        <dbReference type="Proteomes" id="UP000017175"/>
    </source>
</evidence>
<proteinExistence type="predicted"/>
<dbReference type="Pfam" id="PF09482">
    <property type="entry name" value="OrgA_MxiK"/>
    <property type="match status" value="1"/>
</dbReference>
<dbReference type="OrthoDB" id="8596321at2"/>
<dbReference type="InterPro" id="IPR013388">
    <property type="entry name" value="T3SS_OrgA/MxiK"/>
</dbReference>
<dbReference type="AlphaFoldDB" id="A0A0K1QPJ4"/>
<reference evidence="1 2" key="1">
    <citation type="journal article" date="2012" name="J. Bacteriol.">
        <title>Draft genome sequence of the cyanide-utilizing bacterium Pseudomonas fluorescens strain NCIMB 11764.</title>
        <authorList>
            <person name="Vilo C.A."/>
            <person name="Benedik M.J."/>
            <person name="Kunz D.A."/>
            <person name="Dong Q."/>
        </authorList>
    </citation>
    <scope>NUCLEOTIDE SEQUENCE [LARGE SCALE GENOMIC DNA]</scope>
    <source>
        <strain evidence="1 2">NCIMB 11764</strain>
    </source>
</reference>
<dbReference type="RefSeq" id="WP_031318611.1">
    <property type="nucleotide sequence ID" value="NZ_CP010945.1"/>
</dbReference>
<dbReference type="Proteomes" id="UP000017175">
    <property type="component" value="Chromosome"/>
</dbReference>
<evidence type="ECO:0000313" key="1">
    <source>
        <dbReference type="EMBL" id="AKV07679.1"/>
    </source>
</evidence>
<accession>A0A0K1QPJ4</accession>
<gene>
    <name evidence="1" type="ORF">B723_15125</name>
</gene>
<sequence>MTSCAERLRRILAAPLDYVHPQRLNIPMGFDSPDARRVLNRMLLEGLGEQGPWPPMPLTAVAQQWIRQWRQLPYIACLMGAWRLCPQLARGGALQQLPMPLRQFANCRPGPRASVPLESSSEPLKQVEAAGFNALSGLSGFLPPLLLERLALQFSPHVVGLHTQWPATEADPALFFLAVQHARLHPNPD</sequence>
<name>A0A0K1QPJ4_PSEFL</name>
<organism evidence="1 2">
    <name type="scientific">Pseudomonas fluorescens NCIMB 11764</name>
    <dbReference type="NCBI Taxonomy" id="1221522"/>
    <lineage>
        <taxon>Bacteria</taxon>
        <taxon>Pseudomonadati</taxon>
        <taxon>Pseudomonadota</taxon>
        <taxon>Gammaproteobacteria</taxon>
        <taxon>Pseudomonadales</taxon>
        <taxon>Pseudomonadaceae</taxon>
        <taxon>Pseudomonas</taxon>
    </lineage>
</organism>